<dbReference type="RefSeq" id="WP_152712023.1">
    <property type="nucleotide sequence ID" value="NZ_VOSJ01000006.1"/>
</dbReference>
<protein>
    <submittedName>
        <fullName evidence="1">Uncharacterized protein</fullName>
    </submittedName>
</protein>
<accession>A0A5N7MGS6</accession>
<evidence type="ECO:0000313" key="2">
    <source>
        <dbReference type="Proteomes" id="UP000403266"/>
    </source>
</evidence>
<sequence>MAEFHAPDELRRYRTRLKRQREYQDEYRIRLKKERVPDREDIAAGILAINLRIWARSPETLEKASRNIAEFMSETGLGNRRFDAEKTAAALKAMVAREVKRLRRRERGE</sequence>
<gene>
    <name evidence="1" type="ORF">FS320_12700</name>
</gene>
<reference evidence="1 2" key="1">
    <citation type="journal article" date="2019" name="Syst. Appl. Microbiol.">
        <title>Microvirga tunisiensis sp. nov., a root nodule symbiotic bacterium isolated from Lupinus micranthus and L. luteus grown in Northern Tunisia.</title>
        <authorList>
            <person name="Msaddak A."/>
            <person name="Rejili M."/>
            <person name="Duran D."/>
            <person name="Mars M."/>
            <person name="Palacios J.M."/>
            <person name="Ruiz-Argueso T."/>
            <person name="Rey L."/>
            <person name="Imperial J."/>
        </authorList>
    </citation>
    <scope>NUCLEOTIDE SEQUENCE [LARGE SCALE GENOMIC DNA]</scope>
    <source>
        <strain evidence="1 2">Lmie10</strain>
    </source>
</reference>
<proteinExistence type="predicted"/>
<keyword evidence="2" id="KW-1185">Reference proteome</keyword>
<name>A0A5N7MGS6_9HYPH</name>
<evidence type="ECO:0000313" key="1">
    <source>
        <dbReference type="EMBL" id="MPR26063.1"/>
    </source>
</evidence>
<dbReference type="Proteomes" id="UP000403266">
    <property type="component" value="Unassembled WGS sequence"/>
</dbReference>
<organism evidence="1 2">
    <name type="scientific">Microvirga tunisiensis</name>
    <dbReference type="NCBI Taxonomy" id="2108360"/>
    <lineage>
        <taxon>Bacteria</taxon>
        <taxon>Pseudomonadati</taxon>
        <taxon>Pseudomonadota</taxon>
        <taxon>Alphaproteobacteria</taxon>
        <taxon>Hyphomicrobiales</taxon>
        <taxon>Methylobacteriaceae</taxon>
        <taxon>Microvirga</taxon>
    </lineage>
</organism>
<comment type="caution">
    <text evidence="1">The sequence shown here is derived from an EMBL/GenBank/DDBJ whole genome shotgun (WGS) entry which is preliminary data.</text>
</comment>
<dbReference type="AlphaFoldDB" id="A0A5N7MGS6"/>
<dbReference type="EMBL" id="VOSK01000038">
    <property type="protein sequence ID" value="MPR26063.1"/>
    <property type="molecule type" value="Genomic_DNA"/>
</dbReference>